<dbReference type="eggNOG" id="ENOG5033NMU">
    <property type="taxonomic scope" value="Bacteria"/>
</dbReference>
<dbReference type="KEGG" id="mes:Meso_1181"/>
<dbReference type="HOGENOM" id="CLU_2511872_0_0_5"/>
<evidence type="ECO:0008006" key="2">
    <source>
        <dbReference type="Google" id="ProtNLM"/>
    </source>
</evidence>
<dbReference type="AlphaFoldDB" id="Q11J48"/>
<reference evidence="1" key="1">
    <citation type="submission" date="2006-06" db="EMBL/GenBank/DDBJ databases">
        <title>Complete sequence of chromosome of Chelativorans sp. BNC1.</title>
        <authorList>
            <consortium name="US DOE Joint Genome Institute"/>
            <person name="Copeland A."/>
            <person name="Lucas S."/>
            <person name="Lapidus A."/>
            <person name="Barry K."/>
            <person name="Detter J.C."/>
            <person name="Glavina del Rio T."/>
            <person name="Hammon N."/>
            <person name="Israni S."/>
            <person name="Dalin E."/>
            <person name="Tice H."/>
            <person name="Pitluck S."/>
            <person name="Chertkov O."/>
            <person name="Brettin T."/>
            <person name="Bruce D."/>
            <person name="Han C."/>
            <person name="Tapia R."/>
            <person name="Gilna P."/>
            <person name="Schmutz J."/>
            <person name="Larimer F."/>
            <person name="Land M."/>
            <person name="Hauser L."/>
            <person name="Kyrpides N."/>
            <person name="Mikhailova N."/>
            <person name="Richardson P."/>
        </authorList>
    </citation>
    <scope>NUCLEOTIDE SEQUENCE</scope>
    <source>
        <strain evidence="1">BNC1</strain>
    </source>
</reference>
<dbReference type="EMBL" id="CP000390">
    <property type="protein sequence ID" value="ABG62577.1"/>
    <property type="molecule type" value="Genomic_DNA"/>
</dbReference>
<organism evidence="1">
    <name type="scientific">Chelativorans sp. (strain BNC1)</name>
    <dbReference type="NCBI Taxonomy" id="266779"/>
    <lineage>
        <taxon>Bacteria</taxon>
        <taxon>Pseudomonadati</taxon>
        <taxon>Pseudomonadota</taxon>
        <taxon>Alphaproteobacteria</taxon>
        <taxon>Hyphomicrobiales</taxon>
        <taxon>Phyllobacteriaceae</taxon>
        <taxon>Chelativorans</taxon>
    </lineage>
</organism>
<dbReference type="OrthoDB" id="8000465at2"/>
<accession>Q11J48</accession>
<proteinExistence type="predicted"/>
<sequence length="89" mass="9914">MSVRFPVDPRMIPPQKVARRLGVSVATFREKLPALLADGFPKPDSILGNFCLQAVDRWIDQKAGLLPEDDPVSAQAAMLRSVRERAWAK</sequence>
<dbReference type="STRING" id="266779.Meso_1181"/>
<gene>
    <name evidence="1" type="ordered locus">Meso_1181</name>
</gene>
<name>Q11J48_CHESB</name>
<protein>
    <recommendedName>
        <fullName evidence="2">AlpA family phage regulatory protein</fullName>
    </recommendedName>
</protein>
<evidence type="ECO:0000313" key="1">
    <source>
        <dbReference type="EMBL" id="ABG62577.1"/>
    </source>
</evidence>